<reference evidence="2" key="1">
    <citation type="submission" date="2021-10" db="EMBL/GenBank/DDBJ databases">
        <title>Novel species in genus Arthrobacter.</title>
        <authorList>
            <person name="Liu Y."/>
        </authorList>
    </citation>
    <scope>NUCLEOTIDE SEQUENCE</scope>
    <source>
        <strain evidence="2">Zg-Y453</strain>
    </source>
</reference>
<protein>
    <submittedName>
        <fullName evidence="2">Uncharacterized protein</fullName>
    </submittedName>
</protein>
<dbReference type="EMBL" id="JAJFZV010000015">
    <property type="protein sequence ID" value="MCC3298991.1"/>
    <property type="molecule type" value="Genomic_DNA"/>
</dbReference>
<feature type="transmembrane region" description="Helical" evidence="1">
    <location>
        <begin position="99"/>
        <end position="121"/>
    </location>
</feature>
<name>A0A9X1SDT2_9MICC</name>
<accession>A0A9X1SDT2</accession>
<dbReference type="AlphaFoldDB" id="A0A9X1SDT2"/>
<keyword evidence="1" id="KW-1133">Transmembrane helix</keyword>
<comment type="caution">
    <text evidence="2">The sequence shown here is derived from an EMBL/GenBank/DDBJ whole genome shotgun (WGS) entry which is preliminary data.</text>
</comment>
<keyword evidence="1" id="KW-0812">Transmembrane</keyword>
<dbReference type="Proteomes" id="UP001139158">
    <property type="component" value="Unassembled WGS sequence"/>
</dbReference>
<keyword evidence="3" id="KW-1185">Reference proteome</keyword>
<feature type="transmembrane region" description="Helical" evidence="1">
    <location>
        <begin position="141"/>
        <end position="158"/>
    </location>
</feature>
<proteinExistence type="predicted"/>
<organism evidence="2 3">
    <name type="scientific">Arthrobacter caoxuetaonis</name>
    <dbReference type="NCBI Taxonomy" id="2886935"/>
    <lineage>
        <taxon>Bacteria</taxon>
        <taxon>Bacillati</taxon>
        <taxon>Actinomycetota</taxon>
        <taxon>Actinomycetes</taxon>
        <taxon>Micrococcales</taxon>
        <taxon>Micrococcaceae</taxon>
        <taxon>Arthrobacter</taxon>
    </lineage>
</organism>
<gene>
    <name evidence="2" type="ORF">LJ757_14435</name>
</gene>
<dbReference type="RefSeq" id="WP_227896885.1">
    <property type="nucleotide sequence ID" value="NZ_CP099466.1"/>
</dbReference>
<keyword evidence="1" id="KW-0472">Membrane</keyword>
<evidence type="ECO:0000313" key="2">
    <source>
        <dbReference type="EMBL" id="MCC3298991.1"/>
    </source>
</evidence>
<sequence length="168" mass="16968">MKNLPLSLALAALSGALTLKSPAGWSPGVRRAFVLAPGAATGIIAAAALLKGAQKGRELAAAGRVDLVTPAASKSDGAGSTAPPPSYVRADAVPSRKPAITLTALAGAVGVTVSGVLALSLVVDERIETWLLRRGTARPRLVMAVIAAVTSLALDQMMDSVDSKDARH</sequence>
<evidence type="ECO:0000256" key="1">
    <source>
        <dbReference type="SAM" id="Phobius"/>
    </source>
</evidence>
<evidence type="ECO:0000313" key="3">
    <source>
        <dbReference type="Proteomes" id="UP001139158"/>
    </source>
</evidence>